<proteinExistence type="predicted"/>
<reference evidence="1 2" key="1">
    <citation type="submission" date="2017-08" db="EMBL/GenBank/DDBJ databases">
        <title>The complete genome sequence of Maribacter sp. B1, isolated from deep-sea sediment.</title>
        <authorList>
            <person name="Wu Y.-H."/>
            <person name="Cheng H."/>
            <person name="Xu X.-W."/>
        </authorList>
    </citation>
    <scope>NUCLEOTIDE SEQUENCE [LARGE SCALE GENOMIC DNA]</scope>
    <source>
        <strain evidence="1 2">B1</strain>
    </source>
</reference>
<dbReference type="Proteomes" id="UP000215244">
    <property type="component" value="Chromosome"/>
</dbReference>
<dbReference type="OrthoDB" id="1441309at2"/>
<dbReference type="RefSeq" id="WP_094997372.1">
    <property type="nucleotide sequence ID" value="NZ_BMJL01000003.1"/>
</dbReference>
<protein>
    <submittedName>
        <fullName evidence="1">Uncharacterized protein</fullName>
    </submittedName>
</protein>
<accession>A0A223V5P8</accession>
<dbReference type="AlphaFoldDB" id="A0A223V5P8"/>
<sequence>MNITLTKTDYTISTLHKLISLDEYNGFVKMREFELVRQKSYKFYRVKGKLNGKNEFVVQTDFIKPLKILVKTINVLGILTSLILAFIISNWTLVILYFVLRLFLELYTRYHEEKEIRCFSEAYHSLIREIQHNY</sequence>
<dbReference type="EMBL" id="CP022957">
    <property type="protein sequence ID" value="ASV30754.1"/>
    <property type="molecule type" value="Genomic_DNA"/>
</dbReference>
<keyword evidence="2" id="KW-1185">Reference proteome</keyword>
<gene>
    <name evidence="1" type="ORF">CJ263_11290</name>
</gene>
<evidence type="ECO:0000313" key="1">
    <source>
        <dbReference type="EMBL" id="ASV30754.1"/>
    </source>
</evidence>
<name>A0A223V5P8_9FLAO</name>
<evidence type="ECO:0000313" key="2">
    <source>
        <dbReference type="Proteomes" id="UP000215244"/>
    </source>
</evidence>
<organism evidence="1 2">
    <name type="scientific">Maribacter cobaltidurans</name>
    <dbReference type="NCBI Taxonomy" id="1178778"/>
    <lineage>
        <taxon>Bacteria</taxon>
        <taxon>Pseudomonadati</taxon>
        <taxon>Bacteroidota</taxon>
        <taxon>Flavobacteriia</taxon>
        <taxon>Flavobacteriales</taxon>
        <taxon>Flavobacteriaceae</taxon>
        <taxon>Maribacter</taxon>
    </lineage>
</organism>
<dbReference type="KEGG" id="marb:CJ263_11290"/>